<dbReference type="InterPro" id="IPR011010">
    <property type="entry name" value="DNA_brk_join_enz"/>
</dbReference>
<name>A0A9W6GZ18_9HYPH</name>
<evidence type="ECO:0000256" key="1">
    <source>
        <dbReference type="ARBA" id="ARBA00023172"/>
    </source>
</evidence>
<dbReference type="InterPro" id="IPR013762">
    <property type="entry name" value="Integrase-like_cat_sf"/>
</dbReference>
<dbReference type="GO" id="GO:0006310">
    <property type="term" value="P:DNA recombination"/>
    <property type="evidence" value="ECO:0007669"/>
    <property type="project" value="UniProtKB-KW"/>
</dbReference>
<comment type="caution">
    <text evidence="3">The sequence shown here is derived from an EMBL/GenBank/DDBJ whole genome shotgun (WGS) entry which is preliminary data.</text>
</comment>
<reference evidence="3" key="1">
    <citation type="journal article" date="2023" name="Int. J. Syst. Evol. Microbiol.">
        <title>Methylocystis iwaonis sp. nov., a type II methane-oxidizing bacterium from surface soil of a rice paddy field in Japan, and emended description of the genus Methylocystis (ex Whittenbury et al. 1970) Bowman et al. 1993.</title>
        <authorList>
            <person name="Kaise H."/>
            <person name="Sawadogo J.B."/>
            <person name="Alam M.S."/>
            <person name="Ueno C."/>
            <person name="Dianou D."/>
            <person name="Shinjo R."/>
            <person name="Asakawa S."/>
        </authorList>
    </citation>
    <scope>NUCLEOTIDE SEQUENCE</scope>
    <source>
        <strain evidence="3">LMG27198</strain>
    </source>
</reference>
<protein>
    <recommendedName>
        <fullName evidence="2">Tyr recombinase domain-containing protein</fullName>
    </recommendedName>
</protein>
<evidence type="ECO:0000259" key="2">
    <source>
        <dbReference type="PROSITE" id="PS51898"/>
    </source>
</evidence>
<evidence type="ECO:0000313" key="3">
    <source>
        <dbReference type="EMBL" id="GLI95742.1"/>
    </source>
</evidence>
<accession>A0A9W6GZ18</accession>
<dbReference type="PROSITE" id="PS51898">
    <property type="entry name" value="TYR_RECOMBINASE"/>
    <property type="match status" value="1"/>
</dbReference>
<dbReference type="GO" id="GO:0015074">
    <property type="term" value="P:DNA integration"/>
    <property type="evidence" value="ECO:0007669"/>
    <property type="project" value="InterPro"/>
</dbReference>
<keyword evidence="4" id="KW-1185">Reference proteome</keyword>
<dbReference type="AlphaFoldDB" id="A0A9W6GZ18"/>
<feature type="domain" description="Tyr recombinase" evidence="2">
    <location>
        <begin position="30"/>
        <end position="101"/>
    </location>
</feature>
<proteinExistence type="predicted"/>
<dbReference type="Gene3D" id="1.10.443.10">
    <property type="entry name" value="Intergrase catalytic core"/>
    <property type="match status" value="1"/>
</dbReference>
<dbReference type="GO" id="GO:0003677">
    <property type="term" value="F:DNA binding"/>
    <property type="evidence" value="ECO:0007669"/>
    <property type="project" value="InterPro"/>
</dbReference>
<dbReference type="SUPFAM" id="SSF56349">
    <property type="entry name" value="DNA breaking-rejoining enzymes"/>
    <property type="match status" value="1"/>
</dbReference>
<sequence>MLFDWLVTGQIVPTNPAAIVRGQKHVVKVGKTALLDPAEARALIDSIDVSAPVGLRDRALIGLMVYSFARVGAALAMKVEDVYVQDRRLWVRLHEKGRKAP</sequence>
<dbReference type="EMBL" id="BSEC01000005">
    <property type="protein sequence ID" value="GLI95742.1"/>
    <property type="molecule type" value="Genomic_DNA"/>
</dbReference>
<organism evidence="3 4">
    <name type="scientific">Methylocystis echinoides</name>
    <dbReference type="NCBI Taxonomy" id="29468"/>
    <lineage>
        <taxon>Bacteria</taxon>
        <taxon>Pseudomonadati</taxon>
        <taxon>Pseudomonadota</taxon>
        <taxon>Alphaproteobacteria</taxon>
        <taxon>Hyphomicrobiales</taxon>
        <taxon>Methylocystaceae</taxon>
        <taxon>Methylocystis</taxon>
    </lineage>
</organism>
<keyword evidence="1" id="KW-0233">DNA recombination</keyword>
<dbReference type="RefSeq" id="WP_281806713.1">
    <property type="nucleotide sequence ID" value="NZ_BSEC01000005.1"/>
</dbReference>
<gene>
    <name evidence="3" type="ORF">LMG27198_47340</name>
</gene>
<dbReference type="Pfam" id="PF00589">
    <property type="entry name" value="Phage_integrase"/>
    <property type="match status" value="1"/>
</dbReference>
<dbReference type="InterPro" id="IPR002104">
    <property type="entry name" value="Integrase_catalytic"/>
</dbReference>
<dbReference type="Proteomes" id="UP001144323">
    <property type="component" value="Unassembled WGS sequence"/>
</dbReference>
<evidence type="ECO:0000313" key="4">
    <source>
        <dbReference type="Proteomes" id="UP001144323"/>
    </source>
</evidence>